<dbReference type="SUPFAM" id="SSF48452">
    <property type="entry name" value="TPR-like"/>
    <property type="match status" value="2"/>
</dbReference>
<evidence type="ECO:0000313" key="5">
    <source>
        <dbReference type="Proteomes" id="UP000317648"/>
    </source>
</evidence>
<evidence type="ECO:0000256" key="2">
    <source>
        <dbReference type="ARBA" id="ARBA00022803"/>
    </source>
</evidence>
<evidence type="ECO:0000256" key="3">
    <source>
        <dbReference type="SAM" id="MobiDB-lite"/>
    </source>
</evidence>
<protein>
    <submittedName>
        <fullName evidence="4">Tetratricopeptide repeat protein</fullName>
    </submittedName>
</protein>
<organism evidence="4 5">
    <name type="scientific">Lignipirellula cremea</name>
    <dbReference type="NCBI Taxonomy" id="2528010"/>
    <lineage>
        <taxon>Bacteria</taxon>
        <taxon>Pseudomonadati</taxon>
        <taxon>Planctomycetota</taxon>
        <taxon>Planctomycetia</taxon>
        <taxon>Pirellulales</taxon>
        <taxon>Pirellulaceae</taxon>
        <taxon>Lignipirellula</taxon>
    </lineage>
</organism>
<feature type="region of interest" description="Disordered" evidence="3">
    <location>
        <begin position="200"/>
        <end position="222"/>
    </location>
</feature>
<feature type="region of interest" description="Disordered" evidence="3">
    <location>
        <begin position="432"/>
        <end position="457"/>
    </location>
</feature>
<keyword evidence="5" id="KW-1185">Reference proteome</keyword>
<dbReference type="InterPro" id="IPR011990">
    <property type="entry name" value="TPR-like_helical_dom_sf"/>
</dbReference>
<dbReference type="Proteomes" id="UP000317648">
    <property type="component" value="Chromosome"/>
</dbReference>
<keyword evidence="1" id="KW-0677">Repeat</keyword>
<dbReference type="InterPro" id="IPR051685">
    <property type="entry name" value="Ycf3/AcsC/BcsC/TPR_MFPF"/>
</dbReference>
<reference evidence="4 5" key="1">
    <citation type="submission" date="2019-02" db="EMBL/GenBank/DDBJ databases">
        <title>Deep-cultivation of Planctomycetes and their phenomic and genomic characterization uncovers novel biology.</title>
        <authorList>
            <person name="Wiegand S."/>
            <person name="Jogler M."/>
            <person name="Boedeker C."/>
            <person name="Pinto D."/>
            <person name="Vollmers J."/>
            <person name="Rivas-Marin E."/>
            <person name="Kohn T."/>
            <person name="Peeters S.H."/>
            <person name="Heuer A."/>
            <person name="Rast P."/>
            <person name="Oberbeckmann S."/>
            <person name="Bunk B."/>
            <person name="Jeske O."/>
            <person name="Meyerdierks A."/>
            <person name="Storesund J.E."/>
            <person name="Kallscheuer N."/>
            <person name="Luecker S."/>
            <person name="Lage O.M."/>
            <person name="Pohl T."/>
            <person name="Merkel B.J."/>
            <person name="Hornburger P."/>
            <person name="Mueller R.-W."/>
            <person name="Bruemmer F."/>
            <person name="Labrenz M."/>
            <person name="Spormann A.M."/>
            <person name="Op den Camp H."/>
            <person name="Overmann J."/>
            <person name="Amann R."/>
            <person name="Jetten M.S.M."/>
            <person name="Mascher T."/>
            <person name="Medema M.H."/>
            <person name="Devos D.P."/>
            <person name="Kaster A.-K."/>
            <person name="Ovreas L."/>
            <person name="Rohde M."/>
            <person name="Galperin M.Y."/>
            <person name="Jogler C."/>
        </authorList>
    </citation>
    <scope>NUCLEOTIDE SEQUENCE [LARGE SCALE GENOMIC DNA]</scope>
    <source>
        <strain evidence="4 5">Pla85_3_4</strain>
    </source>
</reference>
<dbReference type="Gene3D" id="1.25.40.10">
    <property type="entry name" value="Tetratricopeptide repeat domain"/>
    <property type="match status" value="2"/>
</dbReference>
<dbReference type="AlphaFoldDB" id="A0A518DUU8"/>
<dbReference type="PANTHER" id="PTHR44943:SF8">
    <property type="entry name" value="TPR REPEAT-CONTAINING PROTEIN MJ0263"/>
    <property type="match status" value="1"/>
</dbReference>
<name>A0A518DUU8_9BACT</name>
<sequence>MTKSDSSQQGPLGVINAAQRRRLQLCFEQSQRFPPGQEPGKRDFDAAHTSLLICVTEDPGNQLYVEAFLKNLQRKYKNNKTGALIPRLRGRSAFRRAVAQQDHAQVLAQGPMLLGSNPWNVPVLRAMAQACAAFALDEVELCYLRQALDTRPHDPAVNDQTGQALARQGRFKEALSCFETILVQLPGQAEATAWIEMLRNGQPRPSGDQGLPENPAAGDEAGDLPRLRQTLADSPAEMANYLQLAERLLEEDQHDEAEQVLSTALAACGSQLRVLEMLEDVRLAQAAWRLEVAEQQAALFPSPAASELVERFRGDWSRAELVILDARAQRYPQTTEYKWRLGQRLHQAGNHAEAIRRLEEAASDPEFAPQALLTMAECFACMRKLKKASACYQQAADAPSSTPAQRRQGLHGAILLAERAENGNEAAQLREKLQGIESCDKDRSPRLDKTDEKRHKK</sequence>
<dbReference type="OrthoDB" id="212218at2"/>
<dbReference type="RefSeq" id="WP_145054327.1">
    <property type="nucleotide sequence ID" value="NZ_CP036433.1"/>
</dbReference>
<keyword evidence="2" id="KW-0802">TPR repeat</keyword>
<evidence type="ECO:0000256" key="1">
    <source>
        <dbReference type="ARBA" id="ARBA00022737"/>
    </source>
</evidence>
<accession>A0A518DUU8</accession>
<dbReference type="PANTHER" id="PTHR44943">
    <property type="entry name" value="CELLULOSE SYNTHASE OPERON PROTEIN C"/>
    <property type="match status" value="1"/>
</dbReference>
<proteinExistence type="predicted"/>
<dbReference type="KEGG" id="lcre:Pla8534_34270"/>
<gene>
    <name evidence="4" type="ORF">Pla8534_34270</name>
</gene>
<evidence type="ECO:0000313" key="4">
    <source>
        <dbReference type="EMBL" id="QDU95611.1"/>
    </source>
</evidence>
<dbReference type="EMBL" id="CP036433">
    <property type="protein sequence ID" value="QDU95611.1"/>
    <property type="molecule type" value="Genomic_DNA"/>
</dbReference>